<evidence type="ECO:0000313" key="4">
    <source>
        <dbReference type="Proteomes" id="UP001321249"/>
    </source>
</evidence>
<dbReference type="EMBL" id="WMBE01000001">
    <property type="protein sequence ID" value="MDG0865771.1"/>
    <property type="molecule type" value="Genomic_DNA"/>
</dbReference>
<protein>
    <submittedName>
        <fullName evidence="2">Uncharacterized protein</fullName>
    </submittedName>
</protein>
<keyword evidence="3" id="KW-1185">Reference proteome</keyword>
<gene>
    <name evidence="1" type="ORF">GKO46_01615</name>
    <name evidence="2" type="ORF">GKO48_07655</name>
</gene>
<organism evidence="2 3">
    <name type="scientific">Candidatus Lucifugimonas marina</name>
    <dbReference type="NCBI Taxonomy" id="3038979"/>
    <lineage>
        <taxon>Bacteria</taxon>
        <taxon>Bacillati</taxon>
        <taxon>Chloroflexota</taxon>
        <taxon>Dehalococcoidia</taxon>
        <taxon>SAR202 cluster</taxon>
        <taxon>Candidatus Lucifugimonadales</taxon>
        <taxon>Candidatus Lucifugimonadaceae</taxon>
        <taxon>Candidatus Lucifugimonas</taxon>
    </lineage>
</organism>
<proteinExistence type="predicted"/>
<dbReference type="EMBL" id="CP046147">
    <property type="protein sequence ID" value="WFG39498.1"/>
    <property type="molecule type" value="Genomic_DNA"/>
</dbReference>
<reference evidence="3 4" key="1">
    <citation type="submission" date="2019-11" db="EMBL/GenBank/DDBJ databases">
        <authorList>
            <person name="Cho J.-C."/>
        </authorList>
    </citation>
    <scope>NUCLEOTIDE SEQUENCE [LARGE SCALE GENOMIC DNA]</scope>
    <source>
        <strain evidence="2 3">JH1073</strain>
        <strain evidence="1 4">JH702</strain>
    </source>
</reference>
<dbReference type="RefSeq" id="WP_342823258.1">
    <property type="nucleotide sequence ID" value="NZ_CP046146.1"/>
</dbReference>
<dbReference type="Proteomes" id="UP001219901">
    <property type="component" value="Chromosome"/>
</dbReference>
<name>A0AAJ5ZJV7_9CHLR</name>
<evidence type="ECO:0000313" key="3">
    <source>
        <dbReference type="Proteomes" id="UP001219901"/>
    </source>
</evidence>
<sequence length="194" mass="22232">MSFEQSDAANPYPRSWRNIKEVAGMLILDQVPYRKAYGLFGSPRYKWEQVDPWMVISFAVGLHMASSQEVQDWIVDEPGSQYQKAMVNQMLEQNPRSLSDARVFPHLFFPISRGDESYTSTFDYLAAYIDHGATFGVFGGQSALDIVEPWINNRGMDAFVLEFRDNQTPLDFWRPRPSFADIKAFAESQLSPDL</sequence>
<evidence type="ECO:0000313" key="2">
    <source>
        <dbReference type="EMBL" id="WFG39498.1"/>
    </source>
</evidence>
<dbReference type="AlphaFoldDB" id="A0AAJ5ZJV7"/>
<reference evidence="3" key="3">
    <citation type="submission" date="2023-06" db="EMBL/GenBank/DDBJ databases">
        <title>Pangenomics reveal diversification of enzyme families and niche specialization in globally abundant SAR202 bacteria.</title>
        <authorList>
            <person name="Saw J.H.W."/>
        </authorList>
    </citation>
    <scope>NUCLEOTIDE SEQUENCE [LARGE SCALE GENOMIC DNA]</scope>
    <source>
        <strain evidence="3">JH1073</strain>
    </source>
</reference>
<dbReference type="Proteomes" id="UP001321249">
    <property type="component" value="Unassembled WGS sequence"/>
</dbReference>
<reference evidence="2" key="2">
    <citation type="journal article" date="2023" name="Nat. Commun.">
        <title>Cultivation of marine bacteria of the SAR202 clade.</title>
        <authorList>
            <person name="Lim Y."/>
            <person name="Seo J.H."/>
            <person name="Giovannoni S.J."/>
            <person name="Kang I."/>
            <person name="Cho J.C."/>
        </authorList>
    </citation>
    <scope>NUCLEOTIDE SEQUENCE</scope>
    <source>
        <strain evidence="2">JH1073</strain>
    </source>
</reference>
<accession>A0AAJ5ZJV7</accession>
<evidence type="ECO:0000313" key="1">
    <source>
        <dbReference type="EMBL" id="MDG0865771.1"/>
    </source>
</evidence>